<name>A0ABQ1H1W0_9SPHN</name>
<dbReference type="Proteomes" id="UP000618591">
    <property type="component" value="Unassembled WGS sequence"/>
</dbReference>
<sequence>MTDKIRDTFEKMADPVKKAGEALRDAGSKMSESTSTVGLKMLDQAEANTREAFQAMRAAAGAKDLSEVMKIQGDFIREQGTRSMGQAREIGELIMQFGRDAVSTVRGEK</sequence>
<gene>
    <name evidence="2" type="ORF">GCM10011395_26690</name>
</gene>
<evidence type="ECO:0000313" key="2">
    <source>
        <dbReference type="EMBL" id="GGA54933.1"/>
    </source>
</evidence>
<dbReference type="EMBL" id="BMDW01000017">
    <property type="protein sequence ID" value="GGA54933.1"/>
    <property type="molecule type" value="Genomic_DNA"/>
</dbReference>
<feature type="domain" description="Phasin" evidence="1">
    <location>
        <begin position="10"/>
        <end position="105"/>
    </location>
</feature>
<accession>A0ABQ1H1W0</accession>
<comment type="caution">
    <text evidence="2">The sequence shown here is derived from an EMBL/GenBank/DDBJ whole genome shotgun (WGS) entry which is preliminary data.</text>
</comment>
<proteinExistence type="predicted"/>
<protein>
    <recommendedName>
        <fullName evidence="1">Phasin domain-containing protein</fullName>
    </recommendedName>
</protein>
<evidence type="ECO:0000259" key="1">
    <source>
        <dbReference type="Pfam" id="PF09361"/>
    </source>
</evidence>
<organism evidence="2 3">
    <name type="scientific">Sphingomonas psychrolutea</name>
    <dbReference type="NCBI Taxonomy" id="1259676"/>
    <lineage>
        <taxon>Bacteria</taxon>
        <taxon>Pseudomonadati</taxon>
        <taxon>Pseudomonadota</taxon>
        <taxon>Alphaproteobacteria</taxon>
        <taxon>Sphingomonadales</taxon>
        <taxon>Sphingomonadaceae</taxon>
        <taxon>Sphingomonas</taxon>
    </lineage>
</organism>
<dbReference type="RefSeq" id="WP_188448298.1">
    <property type="nucleotide sequence ID" value="NZ_BMDW01000017.1"/>
</dbReference>
<dbReference type="Pfam" id="PF09361">
    <property type="entry name" value="Phasin_2"/>
    <property type="match status" value="1"/>
</dbReference>
<evidence type="ECO:0000313" key="3">
    <source>
        <dbReference type="Proteomes" id="UP000618591"/>
    </source>
</evidence>
<dbReference type="InterPro" id="IPR018968">
    <property type="entry name" value="Phasin"/>
</dbReference>
<keyword evidence="3" id="KW-1185">Reference proteome</keyword>
<reference evidence="3" key="1">
    <citation type="journal article" date="2019" name="Int. J. Syst. Evol. Microbiol.">
        <title>The Global Catalogue of Microorganisms (GCM) 10K type strain sequencing project: providing services to taxonomists for standard genome sequencing and annotation.</title>
        <authorList>
            <consortium name="The Broad Institute Genomics Platform"/>
            <consortium name="The Broad Institute Genome Sequencing Center for Infectious Disease"/>
            <person name="Wu L."/>
            <person name="Ma J."/>
        </authorList>
    </citation>
    <scope>NUCLEOTIDE SEQUENCE [LARGE SCALE GENOMIC DNA]</scope>
    <source>
        <strain evidence="3">CGMCC 1.10106</strain>
    </source>
</reference>